<accession>A0ABV4FDX6</accession>
<evidence type="ECO:0000313" key="2">
    <source>
        <dbReference type="EMBL" id="MEY9321062.1"/>
    </source>
</evidence>
<dbReference type="Gene3D" id="3.30.70.1060">
    <property type="entry name" value="Dimeric alpha+beta barrel"/>
    <property type="match status" value="1"/>
</dbReference>
<dbReference type="InterPro" id="IPR010918">
    <property type="entry name" value="PurM-like_C_dom"/>
</dbReference>
<dbReference type="Pfam" id="PF02769">
    <property type="entry name" value="AIRS_C"/>
    <property type="match status" value="1"/>
</dbReference>
<keyword evidence="2" id="KW-0238">DNA-binding</keyword>
<dbReference type="RefSeq" id="WP_016847955.1">
    <property type="nucleotide sequence ID" value="NZ_BJNL01000088.1"/>
</dbReference>
<organism evidence="2 3">
    <name type="scientific">Bradyrhizobium elkanii</name>
    <dbReference type="NCBI Taxonomy" id="29448"/>
    <lineage>
        <taxon>Bacteria</taxon>
        <taxon>Pseudomonadati</taxon>
        <taxon>Pseudomonadota</taxon>
        <taxon>Alphaproteobacteria</taxon>
        <taxon>Hyphomicrobiales</taxon>
        <taxon>Nitrobacteraceae</taxon>
        <taxon>Bradyrhizobium</taxon>
    </lineage>
</organism>
<dbReference type="EMBL" id="JBGBZA010000002">
    <property type="protein sequence ID" value="MEY9321062.1"/>
    <property type="molecule type" value="Genomic_DNA"/>
</dbReference>
<protein>
    <submittedName>
        <fullName evidence="2">DNA-binding transcriptional regulator LsrR (DeoR family)</fullName>
    </submittedName>
</protein>
<evidence type="ECO:0000313" key="3">
    <source>
        <dbReference type="Proteomes" id="UP001565471"/>
    </source>
</evidence>
<gene>
    <name evidence="2" type="ORF">ABIF29_007861</name>
</gene>
<keyword evidence="3" id="KW-1185">Reference proteome</keyword>
<evidence type="ECO:0000259" key="1">
    <source>
        <dbReference type="Pfam" id="PF02769"/>
    </source>
</evidence>
<proteinExistence type="predicted"/>
<name>A0ABV4FDX6_BRAEL</name>
<reference evidence="2 3" key="1">
    <citation type="submission" date="2024-07" db="EMBL/GenBank/DDBJ databases">
        <title>Genomic Encyclopedia of Type Strains, Phase V (KMG-V): Genome sequencing to study the core and pangenomes of soil and plant-associated prokaryotes.</title>
        <authorList>
            <person name="Whitman W."/>
        </authorList>
    </citation>
    <scope>NUCLEOTIDE SEQUENCE [LARGE SCALE GENOMIC DNA]</scope>
    <source>
        <strain evidence="2 3">USDA 415</strain>
    </source>
</reference>
<dbReference type="GeneID" id="92950918"/>
<feature type="domain" description="PurM-like C-terminal" evidence="1">
    <location>
        <begin position="15"/>
        <end position="95"/>
    </location>
</feature>
<dbReference type="GO" id="GO:0003677">
    <property type="term" value="F:DNA binding"/>
    <property type="evidence" value="ECO:0007669"/>
    <property type="project" value="UniProtKB-KW"/>
</dbReference>
<sequence>MPEVKNPRVHAEILPALAAVVAPTTKILAIGSVTAKGTPEAIASVSPHEVRATVRNHLAGKIEQWFSQTEGRGVVFIVNATSTAEAHELLEKLPLGVAGMMEFELIALGPLAPLAVLIGEPPRSQCDPRTSL</sequence>
<comment type="caution">
    <text evidence="2">The sequence shown here is derived from an EMBL/GenBank/DDBJ whole genome shotgun (WGS) entry which is preliminary data.</text>
</comment>
<dbReference type="Proteomes" id="UP001565471">
    <property type="component" value="Unassembled WGS sequence"/>
</dbReference>